<keyword evidence="4" id="KW-1185">Reference proteome</keyword>
<evidence type="ECO:0000313" key="3">
    <source>
        <dbReference type="EMBL" id="KAF9785758.1"/>
    </source>
</evidence>
<protein>
    <recommendedName>
        <fullName evidence="5">Copper transporter</fullName>
    </recommendedName>
</protein>
<keyword evidence="2" id="KW-1133">Transmembrane helix</keyword>
<accession>A0A9P6HF92</accession>
<dbReference type="AlphaFoldDB" id="A0A9P6HF92"/>
<feature type="transmembrane region" description="Helical" evidence="2">
    <location>
        <begin position="94"/>
        <end position="111"/>
    </location>
</feature>
<dbReference type="Proteomes" id="UP000736335">
    <property type="component" value="Unassembled WGS sequence"/>
</dbReference>
<organism evidence="3 4">
    <name type="scientific">Thelephora terrestris</name>
    <dbReference type="NCBI Taxonomy" id="56493"/>
    <lineage>
        <taxon>Eukaryota</taxon>
        <taxon>Fungi</taxon>
        <taxon>Dikarya</taxon>
        <taxon>Basidiomycota</taxon>
        <taxon>Agaricomycotina</taxon>
        <taxon>Agaricomycetes</taxon>
        <taxon>Thelephorales</taxon>
        <taxon>Thelephoraceae</taxon>
        <taxon>Thelephora</taxon>
    </lineage>
</organism>
<evidence type="ECO:0008006" key="5">
    <source>
        <dbReference type="Google" id="ProtNLM"/>
    </source>
</evidence>
<evidence type="ECO:0000256" key="2">
    <source>
        <dbReference type="SAM" id="Phobius"/>
    </source>
</evidence>
<gene>
    <name evidence="3" type="ORF">BJ322DRAFT_738149</name>
</gene>
<keyword evidence="2" id="KW-0812">Transmembrane</keyword>
<feature type="compositionally biased region" description="Polar residues" evidence="1">
    <location>
        <begin position="192"/>
        <end position="202"/>
    </location>
</feature>
<dbReference type="EMBL" id="WIUZ02000006">
    <property type="protein sequence ID" value="KAF9785758.1"/>
    <property type="molecule type" value="Genomic_DNA"/>
</dbReference>
<reference evidence="3" key="2">
    <citation type="submission" date="2020-11" db="EMBL/GenBank/DDBJ databases">
        <authorList>
            <consortium name="DOE Joint Genome Institute"/>
            <person name="Kuo A."/>
            <person name="Miyauchi S."/>
            <person name="Kiss E."/>
            <person name="Drula E."/>
            <person name="Kohler A."/>
            <person name="Sanchez-Garcia M."/>
            <person name="Andreopoulos B."/>
            <person name="Barry K.W."/>
            <person name="Bonito G."/>
            <person name="Buee M."/>
            <person name="Carver A."/>
            <person name="Chen C."/>
            <person name="Cichocki N."/>
            <person name="Clum A."/>
            <person name="Culley D."/>
            <person name="Crous P.W."/>
            <person name="Fauchery L."/>
            <person name="Girlanda M."/>
            <person name="Hayes R."/>
            <person name="Keri Z."/>
            <person name="Labutti K."/>
            <person name="Lipzen A."/>
            <person name="Lombard V."/>
            <person name="Magnuson J."/>
            <person name="Maillard F."/>
            <person name="Morin E."/>
            <person name="Murat C."/>
            <person name="Nolan M."/>
            <person name="Ohm R."/>
            <person name="Pangilinan J."/>
            <person name="Pereira M."/>
            <person name="Perotto S."/>
            <person name="Peter M."/>
            <person name="Riley R."/>
            <person name="Sitrit Y."/>
            <person name="Stielow B."/>
            <person name="Szollosi G."/>
            <person name="Zifcakova L."/>
            <person name="Stursova M."/>
            <person name="Spatafora J.W."/>
            <person name="Tedersoo L."/>
            <person name="Vaario L.-M."/>
            <person name="Yamada A."/>
            <person name="Yan M."/>
            <person name="Wang P."/>
            <person name="Xu J."/>
            <person name="Bruns T."/>
            <person name="Baldrian P."/>
            <person name="Vilgalys R."/>
            <person name="Henrissat B."/>
            <person name="Grigoriev I.V."/>
            <person name="Hibbett D."/>
            <person name="Nagy L.G."/>
            <person name="Martin F.M."/>
        </authorList>
    </citation>
    <scope>NUCLEOTIDE SEQUENCE</scope>
    <source>
        <strain evidence="3">UH-Tt-Lm1</strain>
    </source>
</reference>
<feature type="region of interest" description="Disordered" evidence="1">
    <location>
        <begin position="254"/>
        <end position="306"/>
    </location>
</feature>
<name>A0A9P6HF92_9AGAM</name>
<comment type="caution">
    <text evidence="3">The sequence shown here is derived from an EMBL/GenBank/DDBJ whole genome shotgun (WGS) entry which is preliminary data.</text>
</comment>
<reference evidence="3" key="1">
    <citation type="journal article" date="2020" name="Nat. Commun.">
        <title>Large-scale genome sequencing of mycorrhizal fungi provides insights into the early evolution of symbiotic traits.</title>
        <authorList>
            <person name="Miyauchi S."/>
            <person name="Kiss E."/>
            <person name="Kuo A."/>
            <person name="Drula E."/>
            <person name="Kohler A."/>
            <person name="Sanchez-Garcia M."/>
            <person name="Morin E."/>
            <person name="Andreopoulos B."/>
            <person name="Barry K.W."/>
            <person name="Bonito G."/>
            <person name="Buee M."/>
            <person name="Carver A."/>
            <person name="Chen C."/>
            <person name="Cichocki N."/>
            <person name="Clum A."/>
            <person name="Culley D."/>
            <person name="Crous P.W."/>
            <person name="Fauchery L."/>
            <person name="Girlanda M."/>
            <person name="Hayes R.D."/>
            <person name="Keri Z."/>
            <person name="LaButti K."/>
            <person name="Lipzen A."/>
            <person name="Lombard V."/>
            <person name="Magnuson J."/>
            <person name="Maillard F."/>
            <person name="Murat C."/>
            <person name="Nolan M."/>
            <person name="Ohm R.A."/>
            <person name="Pangilinan J."/>
            <person name="Pereira M.F."/>
            <person name="Perotto S."/>
            <person name="Peter M."/>
            <person name="Pfister S."/>
            <person name="Riley R."/>
            <person name="Sitrit Y."/>
            <person name="Stielow J.B."/>
            <person name="Szollosi G."/>
            <person name="Zifcakova L."/>
            <person name="Stursova M."/>
            <person name="Spatafora J.W."/>
            <person name="Tedersoo L."/>
            <person name="Vaario L.M."/>
            <person name="Yamada A."/>
            <person name="Yan M."/>
            <person name="Wang P."/>
            <person name="Xu J."/>
            <person name="Bruns T."/>
            <person name="Baldrian P."/>
            <person name="Vilgalys R."/>
            <person name="Dunand C."/>
            <person name="Henrissat B."/>
            <person name="Grigoriev I.V."/>
            <person name="Hibbett D."/>
            <person name="Nagy L.G."/>
            <person name="Martin F.M."/>
        </authorList>
    </citation>
    <scope>NUCLEOTIDE SEQUENCE</scope>
    <source>
        <strain evidence="3">UH-Tt-Lm1</strain>
    </source>
</reference>
<evidence type="ECO:0000313" key="4">
    <source>
        <dbReference type="Proteomes" id="UP000736335"/>
    </source>
</evidence>
<proteinExistence type="predicted"/>
<feature type="region of interest" description="Disordered" evidence="1">
    <location>
        <begin position="191"/>
        <end position="228"/>
    </location>
</feature>
<dbReference type="OrthoDB" id="73901at2759"/>
<keyword evidence="2" id="KW-0472">Membrane</keyword>
<feature type="compositionally biased region" description="Polar residues" evidence="1">
    <location>
        <begin position="254"/>
        <end position="276"/>
    </location>
</feature>
<evidence type="ECO:0000256" key="1">
    <source>
        <dbReference type="SAM" id="MobiDB-lite"/>
    </source>
</evidence>
<sequence>MDAAEWFHFRFLGEPFLVPNLRIDSFGSFLAAALFIAAVCFSERILTSAISRHWNPLPVFRRTRLRVTIWKTALFWVVTFERMLYMLAAMSLNTWILLVIVTSLAVGQFIVELTETSADVSDINYSDPESGYLLSRHSPDVNGAQEPLLATSADDYELYSAATYQQGHHQPSRQTHISVLASHANPYPHHISPSQMSPSFQYTPPAVSEQALPTTTRPRSKSKPDEIFIHPNHSNLARAEVIAVRMGISSETNEYVDSSSYTYPRSPSQNSDTPTHGSRRGWGTGNSRGVARGLLGLPSSTTNAGL</sequence>
<feature type="transmembrane region" description="Helical" evidence="2">
    <location>
        <begin position="26"/>
        <end position="46"/>
    </location>
</feature>